<keyword evidence="6 8" id="KW-1133">Transmembrane helix</keyword>
<evidence type="ECO:0000256" key="2">
    <source>
        <dbReference type="ARBA" id="ARBA00005745"/>
    </source>
</evidence>
<keyword evidence="3" id="KW-1003">Cell membrane</keyword>
<dbReference type="GO" id="GO:0005886">
    <property type="term" value="C:plasma membrane"/>
    <property type="evidence" value="ECO:0007669"/>
    <property type="project" value="UniProtKB-SubCell"/>
</dbReference>
<comment type="similarity">
    <text evidence="2">Belongs to the GSP F family.</text>
</comment>
<organism evidence="10 11">
    <name type="scientific">Candidatus Staskawiczbacteria bacterium RIFCSPHIGHO2_01_FULL_36_16</name>
    <dbReference type="NCBI Taxonomy" id="1802200"/>
    <lineage>
        <taxon>Bacteria</taxon>
        <taxon>Candidatus Staskawicziibacteriota</taxon>
    </lineage>
</organism>
<evidence type="ECO:0000313" key="10">
    <source>
        <dbReference type="EMBL" id="OGZ64892.1"/>
    </source>
</evidence>
<feature type="transmembrane region" description="Helical" evidence="8">
    <location>
        <begin position="225"/>
        <end position="252"/>
    </location>
</feature>
<dbReference type="Pfam" id="PF00482">
    <property type="entry name" value="T2SSF"/>
    <property type="match status" value="2"/>
</dbReference>
<evidence type="ECO:0000256" key="7">
    <source>
        <dbReference type="ARBA" id="ARBA00023136"/>
    </source>
</evidence>
<dbReference type="FunFam" id="1.20.81.30:FF:000001">
    <property type="entry name" value="Type II secretion system protein F"/>
    <property type="match status" value="1"/>
</dbReference>
<sequence>MFQVSSFKFQEVKFIYQARSKEGKIETGTVEASSKEAAAVILQKYNVFVTSLKPDVPSVFQNRSIKFFDRVTKKELAIFSRQLALMLNSRVPVTQSLKSLSAQTKKPGFQEKISKIAQLVEEGNSLSDSFAAFPDVFGDFYINMVKTGEASGKISDSLYYLSDHLEREYDIASQIKGAMIYPAFVIVVLLAVVLVVMFFVMPRLVSLLKETANEPPLFTTIMINFYSFLTAYGWIIALGFIAMVVFIIYYFTTKEGKKRYDRLSLKIPFISEFLKKIYLVNFSENLSTLIGAGLSINNALKITKNTVGSFVYREIISDVEKRVSEGEKISSVLVRHPEHVPLFVVQMIQVGEETGNLDKNLMEVVNFYQKEINRSIATFTAMLEPILIIFLGGVVAILAISVLEPLYGTLGTI</sequence>
<feature type="transmembrane region" description="Helical" evidence="8">
    <location>
        <begin position="376"/>
        <end position="403"/>
    </location>
</feature>
<keyword evidence="5 8" id="KW-0812">Transmembrane</keyword>
<name>A0A1G2HQT5_9BACT</name>
<dbReference type="Proteomes" id="UP000177190">
    <property type="component" value="Unassembled WGS sequence"/>
</dbReference>
<evidence type="ECO:0000256" key="3">
    <source>
        <dbReference type="ARBA" id="ARBA00022475"/>
    </source>
</evidence>
<evidence type="ECO:0000256" key="5">
    <source>
        <dbReference type="ARBA" id="ARBA00022692"/>
    </source>
</evidence>
<evidence type="ECO:0000256" key="1">
    <source>
        <dbReference type="ARBA" id="ARBA00004429"/>
    </source>
</evidence>
<evidence type="ECO:0000313" key="11">
    <source>
        <dbReference type="Proteomes" id="UP000177190"/>
    </source>
</evidence>
<dbReference type="Gene3D" id="1.20.81.30">
    <property type="entry name" value="Type II secretion system (T2SS), domain F"/>
    <property type="match status" value="2"/>
</dbReference>
<dbReference type="AlphaFoldDB" id="A0A1G2HQT5"/>
<dbReference type="InterPro" id="IPR003004">
    <property type="entry name" value="GspF/PilC"/>
</dbReference>
<proteinExistence type="inferred from homology"/>
<dbReference type="STRING" id="1802200.A2812_02505"/>
<evidence type="ECO:0000256" key="4">
    <source>
        <dbReference type="ARBA" id="ARBA00022519"/>
    </source>
</evidence>
<dbReference type="PANTHER" id="PTHR30012">
    <property type="entry name" value="GENERAL SECRETION PATHWAY PROTEIN"/>
    <property type="match status" value="1"/>
</dbReference>
<comment type="subcellular location">
    <subcellularLocation>
        <location evidence="1">Cell inner membrane</location>
        <topology evidence="1">Multi-pass membrane protein</topology>
    </subcellularLocation>
</comment>
<dbReference type="PRINTS" id="PR00812">
    <property type="entry name" value="BCTERIALGSPF"/>
</dbReference>
<accession>A0A1G2HQT5</accession>
<dbReference type="PANTHER" id="PTHR30012:SF0">
    <property type="entry name" value="TYPE II SECRETION SYSTEM PROTEIN F-RELATED"/>
    <property type="match status" value="1"/>
</dbReference>
<feature type="domain" description="Type II secretion system protein GspF" evidence="9">
    <location>
        <begin position="282"/>
        <end position="403"/>
    </location>
</feature>
<dbReference type="EMBL" id="MHOM01000018">
    <property type="protein sequence ID" value="OGZ64892.1"/>
    <property type="molecule type" value="Genomic_DNA"/>
</dbReference>
<evidence type="ECO:0000259" key="9">
    <source>
        <dbReference type="Pfam" id="PF00482"/>
    </source>
</evidence>
<feature type="domain" description="Type II secretion system protein GspF" evidence="9">
    <location>
        <begin position="79"/>
        <end position="202"/>
    </location>
</feature>
<evidence type="ECO:0000256" key="6">
    <source>
        <dbReference type="ARBA" id="ARBA00022989"/>
    </source>
</evidence>
<keyword evidence="4" id="KW-0997">Cell inner membrane</keyword>
<comment type="caution">
    <text evidence="10">The sequence shown here is derived from an EMBL/GenBank/DDBJ whole genome shotgun (WGS) entry which is preliminary data.</text>
</comment>
<keyword evidence="7 8" id="KW-0472">Membrane</keyword>
<dbReference type="InterPro" id="IPR042094">
    <property type="entry name" value="T2SS_GspF_sf"/>
</dbReference>
<dbReference type="InterPro" id="IPR018076">
    <property type="entry name" value="T2SS_GspF_dom"/>
</dbReference>
<feature type="transmembrane region" description="Helical" evidence="8">
    <location>
        <begin position="183"/>
        <end position="205"/>
    </location>
</feature>
<reference evidence="10 11" key="1">
    <citation type="journal article" date="2016" name="Nat. Commun.">
        <title>Thousands of microbial genomes shed light on interconnected biogeochemical processes in an aquifer system.</title>
        <authorList>
            <person name="Anantharaman K."/>
            <person name="Brown C.T."/>
            <person name="Hug L.A."/>
            <person name="Sharon I."/>
            <person name="Castelle C.J."/>
            <person name="Probst A.J."/>
            <person name="Thomas B.C."/>
            <person name="Singh A."/>
            <person name="Wilkins M.J."/>
            <person name="Karaoz U."/>
            <person name="Brodie E.L."/>
            <person name="Williams K.H."/>
            <person name="Hubbard S.S."/>
            <person name="Banfield J.F."/>
        </authorList>
    </citation>
    <scope>NUCLEOTIDE SEQUENCE [LARGE SCALE GENOMIC DNA]</scope>
</reference>
<evidence type="ECO:0000256" key="8">
    <source>
        <dbReference type="SAM" id="Phobius"/>
    </source>
</evidence>
<protein>
    <recommendedName>
        <fullName evidence="9">Type II secretion system protein GspF domain-containing protein</fullName>
    </recommendedName>
</protein>
<gene>
    <name evidence="10" type="ORF">A2812_02505</name>
</gene>